<evidence type="ECO:0000259" key="3">
    <source>
        <dbReference type="PROSITE" id="PS51864"/>
    </source>
</evidence>
<evidence type="ECO:0000256" key="2">
    <source>
        <dbReference type="SAM" id="SignalP"/>
    </source>
</evidence>
<keyword evidence="1" id="KW-0378">Hydrolase</keyword>
<gene>
    <name evidence="4" type="ordered locus">Halhy_4605</name>
</gene>
<accession>F4KUK6</accession>
<dbReference type="SUPFAM" id="SSF55486">
    <property type="entry name" value="Metalloproteases ('zincins'), catalytic domain"/>
    <property type="match status" value="1"/>
</dbReference>
<keyword evidence="1" id="KW-0482">Metalloprotease</keyword>
<evidence type="ECO:0000313" key="4">
    <source>
        <dbReference type="EMBL" id="AEE52442.1"/>
    </source>
</evidence>
<feature type="chain" id="PRO_5003312116" evidence="2">
    <location>
        <begin position="23"/>
        <end position="302"/>
    </location>
</feature>
<feature type="binding site" evidence="1">
    <location>
        <position position="198"/>
    </location>
    <ligand>
        <name>Zn(2+)</name>
        <dbReference type="ChEBI" id="CHEBI:29105"/>
        <note>catalytic</note>
    </ligand>
</feature>
<organism evidence="4 5">
    <name type="scientific">Haliscomenobacter hydrossis (strain ATCC 27775 / DSM 1100 / LMG 10767 / O)</name>
    <dbReference type="NCBI Taxonomy" id="760192"/>
    <lineage>
        <taxon>Bacteria</taxon>
        <taxon>Pseudomonadati</taxon>
        <taxon>Bacteroidota</taxon>
        <taxon>Saprospiria</taxon>
        <taxon>Saprospirales</taxon>
        <taxon>Haliscomenobacteraceae</taxon>
        <taxon>Haliscomenobacter</taxon>
    </lineage>
</organism>
<dbReference type="AlphaFoldDB" id="F4KUK6"/>
<keyword evidence="1" id="KW-0862">Zinc</keyword>
<proteinExistence type="predicted"/>
<dbReference type="SMART" id="SM00235">
    <property type="entry name" value="ZnMc"/>
    <property type="match status" value="1"/>
</dbReference>
<dbReference type="PANTHER" id="PTHR10127">
    <property type="entry name" value="DISCOIDIN, CUB, EGF, LAMININ , AND ZINC METALLOPROTEASE DOMAIN CONTAINING"/>
    <property type="match status" value="1"/>
</dbReference>
<dbReference type="HOGENOM" id="CLU_920599_0_0_10"/>
<feature type="binding site" evidence="1">
    <location>
        <position position="204"/>
    </location>
    <ligand>
        <name>Zn(2+)</name>
        <dbReference type="ChEBI" id="CHEBI:29105"/>
        <note>catalytic</note>
    </ligand>
</feature>
<reference key="2">
    <citation type="submission" date="2011-04" db="EMBL/GenBank/DDBJ databases">
        <title>Complete sequence of chromosome of Haliscomenobacter hydrossis DSM 1100.</title>
        <authorList>
            <consortium name="US DOE Joint Genome Institute (JGI-PGF)"/>
            <person name="Lucas S."/>
            <person name="Han J."/>
            <person name="Lapidus A."/>
            <person name="Bruce D."/>
            <person name="Goodwin L."/>
            <person name="Pitluck S."/>
            <person name="Peters L."/>
            <person name="Kyrpides N."/>
            <person name="Mavromatis K."/>
            <person name="Ivanova N."/>
            <person name="Ovchinnikova G."/>
            <person name="Pagani I."/>
            <person name="Daligault H."/>
            <person name="Detter J.C."/>
            <person name="Han C."/>
            <person name="Land M."/>
            <person name="Hauser L."/>
            <person name="Markowitz V."/>
            <person name="Cheng J.-F."/>
            <person name="Hugenholtz P."/>
            <person name="Woyke T."/>
            <person name="Wu D."/>
            <person name="Verbarg S."/>
            <person name="Frueling A."/>
            <person name="Brambilla E."/>
            <person name="Klenk H.-P."/>
            <person name="Eisen J.A."/>
        </authorList>
    </citation>
    <scope>NUCLEOTIDE SEQUENCE</scope>
    <source>
        <strain>DSM 1100</strain>
    </source>
</reference>
<dbReference type="GO" id="GO:0004222">
    <property type="term" value="F:metalloendopeptidase activity"/>
    <property type="evidence" value="ECO:0007669"/>
    <property type="project" value="UniProtKB-UniRule"/>
</dbReference>
<dbReference type="Pfam" id="PF01400">
    <property type="entry name" value="Astacin"/>
    <property type="match status" value="1"/>
</dbReference>
<comment type="cofactor">
    <cofactor evidence="1">
        <name>Zn(2+)</name>
        <dbReference type="ChEBI" id="CHEBI:29105"/>
    </cofactor>
    <text evidence="1">Binds 1 zinc ion per subunit.</text>
</comment>
<dbReference type="PRINTS" id="PR00480">
    <property type="entry name" value="ASTACIN"/>
</dbReference>
<dbReference type="PROSITE" id="PS51864">
    <property type="entry name" value="ASTACIN"/>
    <property type="match status" value="1"/>
</dbReference>
<dbReference type="GO" id="GO:0006508">
    <property type="term" value="P:proteolysis"/>
    <property type="evidence" value="ECO:0007669"/>
    <property type="project" value="UniProtKB-KW"/>
</dbReference>
<dbReference type="PANTHER" id="PTHR10127:SF850">
    <property type="entry name" value="METALLOENDOPEPTIDASE"/>
    <property type="match status" value="1"/>
</dbReference>
<protein>
    <submittedName>
        <fullName evidence="4">Peptidase M12A astacin</fullName>
    </submittedName>
</protein>
<name>F4KUK6_HALH1</name>
<dbReference type="EMBL" id="CP002691">
    <property type="protein sequence ID" value="AEE52442.1"/>
    <property type="molecule type" value="Genomic_DNA"/>
</dbReference>
<dbReference type="InterPro" id="IPR001506">
    <property type="entry name" value="Peptidase_M12A"/>
</dbReference>
<keyword evidence="2" id="KW-0732">Signal</keyword>
<dbReference type="Proteomes" id="UP000008461">
    <property type="component" value="Chromosome"/>
</dbReference>
<dbReference type="Gene3D" id="3.40.390.10">
    <property type="entry name" value="Collagenase (Catalytic Domain)"/>
    <property type="match status" value="1"/>
</dbReference>
<feature type="domain" description="Peptidase M12A" evidence="3">
    <location>
        <begin position="110"/>
        <end position="302"/>
    </location>
</feature>
<dbReference type="KEGG" id="hhy:Halhy_4605"/>
<dbReference type="InterPro" id="IPR024079">
    <property type="entry name" value="MetalloPept_cat_dom_sf"/>
</dbReference>
<sequence>MKNASFILITALCILSLSSCQKSDDALSKTITEPQPMTEVSLDELLYPVESTLATYTHNPNLKLVFQGKDSVWVEEADEHYVLDGDMIMPKAIFAERPNYTPELRGALLAGIRPWSNRVVYYQFAPNLPNNLRNNFLMASSQWNKLAGITFRARTNEPNYIWVYPGGEDKADVGMRGGRQIMSLHDGNAGVAMHEIGHALGMAHEHQRSDRNNHIYVQPSVASQSQLRVLSTRNYTSFDFSSIMLYASKKMSNGEYNMVNRATGKFFTNRIEAARNKVPNNPNAYYALPSANDVSTIKAMYN</sequence>
<evidence type="ECO:0000313" key="5">
    <source>
        <dbReference type="Proteomes" id="UP000008461"/>
    </source>
</evidence>
<comment type="caution">
    <text evidence="1">Lacks conserved residue(s) required for the propagation of feature annotation.</text>
</comment>
<dbReference type="InterPro" id="IPR006026">
    <property type="entry name" value="Peptidase_Metallo"/>
</dbReference>
<evidence type="ECO:0000256" key="1">
    <source>
        <dbReference type="PROSITE-ProRule" id="PRU01211"/>
    </source>
</evidence>
<dbReference type="OrthoDB" id="8455098at2"/>
<reference evidence="4 5" key="1">
    <citation type="journal article" date="2011" name="Stand. Genomic Sci.">
        <title>Complete genome sequence of Haliscomenobacter hydrossis type strain (O).</title>
        <authorList>
            <consortium name="US DOE Joint Genome Institute (JGI-PGF)"/>
            <person name="Daligault H."/>
            <person name="Lapidus A."/>
            <person name="Zeytun A."/>
            <person name="Nolan M."/>
            <person name="Lucas S."/>
            <person name="Del Rio T.G."/>
            <person name="Tice H."/>
            <person name="Cheng J.F."/>
            <person name="Tapia R."/>
            <person name="Han C."/>
            <person name="Goodwin L."/>
            <person name="Pitluck S."/>
            <person name="Liolios K."/>
            <person name="Pagani I."/>
            <person name="Ivanova N."/>
            <person name="Huntemann M."/>
            <person name="Mavromatis K."/>
            <person name="Mikhailova N."/>
            <person name="Pati A."/>
            <person name="Chen A."/>
            <person name="Palaniappan K."/>
            <person name="Land M."/>
            <person name="Hauser L."/>
            <person name="Brambilla E.M."/>
            <person name="Rohde M."/>
            <person name="Verbarg S."/>
            <person name="Goker M."/>
            <person name="Bristow J."/>
            <person name="Eisen J.A."/>
            <person name="Markowitz V."/>
            <person name="Hugenholtz P."/>
            <person name="Kyrpides N.C."/>
            <person name="Klenk H.P."/>
            <person name="Woyke T."/>
        </authorList>
    </citation>
    <scope>NUCLEOTIDE SEQUENCE [LARGE SCALE GENOMIC DNA]</scope>
    <source>
        <strain evidence="5">ATCC 27775 / DSM 1100 / LMG 10767 / O</strain>
    </source>
</reference>
<dbReference type="GO" id="GO:0008270">
    <property type="term" value="F:zinc ion binding"/>
    <property type="evidence" value="ECO:0007669"/>
    <property type="project" value="UniProtKB-UniRule"/>
</dbReference>
<dbReference type="RefSeq" id="WP_013766980.1">
    <property type="nucleotide sequence ID" value="NC_015510.1"/>
</dbReference>
<keyword evidence="5" id="KW-1185">Reference proteome</keyword>
<keyword evidence="1" id="KW-0645">Protease</keyword>
<dbReference type="STRING" id="760192.Halhy_4605"/>
<feature type="active site" evidence="1">
    <location>
        <position position="195"/>
    </location>
</feature>
<feature type="binding site" evidence="1">
    <location>
        <position position="194"/>
    </location>
    <ligand>
        <name>Zn(2+)</name>
        <dbReference type="ChEBI" id="CHEBI:29105"/>
        <note>catalytic</note>
    </ligand>
</feature>
<feature type="signal peptide" evidence="2">
    <location>
        <begin position="1"/>
        <end position="22"/>
    </location>
</feature>
<keyword evidence="1" id="KW-0479">Metal-binding</keyword>
<dbReference type="eggNOG" id="COG3979">
    <property type="taxonomic scope" value="Bacteria"/>
</dbReference>
<dbReference type="PROSITE" id="PS51257">
    <property type="entry name" value="PROKAR_LIPOPROTEIN"/>
    <property type="match status" value="1"/>
</dbReference>